<keyword evidence="5" id="KW-1185">Reference proteome</keyword>
<evidence type="ECO:0000256" key="3">
    <source>
        <dbReference type="SAM" id="MobiDB-lite"/>
    </source>
</evidence>
<dbReference type="EMBL" id="KB707087">
    <property type="protein sequence ID" value="EMR64357.1"/>
    <property type="molecule type" value="Genomic_DNA"/>
</dbReference>
<evidence type="ECO:0000313" key="4">
    <source>
        <dbReference type="EMBL" id="EMR64357.1"/>
    </source>
</evidence>
<dbReference type="PANTHER" id="PTHR12598:SF0">
    <property type="entry name" value="COPPER HOMEOSTASIS PROTEIN CUTC HOMOLOG"/>
    <property type="match status" value="1"/>
</dbReference>
<evidence type="ECO:0000313" key="5">
    <source>
        <dbReference type="Proteomes" id="UP000012174"/>
    </source>
</evidence>
<dbReference type="HOGENOM" id="CLU_050555_0_0_1"/>
<reference evidence="5" key="1">
    <citation type="journal article" date="2013" name="Genome Announc.">
        <title>Draft genome sequence of the grapevine dieback fungus Eutypa lata UCR-EL1.</title>
        <authorList>
            <person name="Blanco-Ulate B."/>
            <person name="Rolshausen P.E."/>
            <person name="Cantu D."/>
        </authorList>
    </citation>
    <scope>NUCLEOTIDE SEQUENCE [LARGE SCALE GENOMIC DNA]</scope>
    <source>
        <strain evidence="5">UCR-EL1</strain>
    </source>
</reference>
<dbReference type="Gene3D" id="3.20.20.380">
    <property type="entry name" value="Copper homeostasis (CutC) domain"/>
    <property type="match status" value="1"/>
</dbReference>
<dbReference type="InterPro" id="IPR036822">
    <property type="entry name" value="CutC-like_dom_sf"/>
</dbReference>
<accession>M7SJK2</accession>
<dbReference type="AlphaFoldDB" id="M7SJK2"/>
<dbReference type="KEGG" id="ela:UCREL1_8682"/>
<dbReference type="GO" id="GO:0005507">
    <property type="term" value="F:copper ion binding"/>
    <property type="evidence" value="ECO:0007669"/>
    <property type="project" value="TreeGrafter"/>
</dbReference>
<feature type="compositionally biased region" description="Basic and acidic residues" evidence="3">
    <location>
        <begin position="115"/>
        <end position="135"/>
    </location>
</feature>
<dbReference type="InterPro" id="IPR005627">
    <property type="entry name" value="CutC-like"/>
</dbReference>
<dbReference type="SUPFAM" id="SSF110395">
    <property type="entry name" value="CutC-like"/>
    <property type="match status" value="1"/>
</dbReference>
<dbReference type="Pfam" id="PF03932">
    <property type="entry name" value="CutC"/>
    <property type="match status" value="2"/>
</dbReference>
<feature type="region of interest" description="Disordered" evidence="3">
    <location>
        <begin position="103"/>
        <end position="140"/>
    </location>
</feature>
<protein>
    <recommendedName>
        <fullName evidence="2">Copper homeostasis protein cutC homolog</fullName>
    </recommendedName>
</protein>
<dbReference type="eggNOG" id="KOG4013">
    <property type="taxonomic scope" value="Eukaryota"/>
</dbReference>
<evidence type="ECO:0000256" key="1">
    <source>
        <dbReference type="ARBA" id="ARBA00007768"/>
    </source>
</evidence>
<dbReference type="STRING" id="1287681.M7SJK2"/>
<organism evidence="4 5">
    <name type="scientific">Eutypa lata (strain UCR-EL1)</name>
    <name type="common">Grapevine dieback disease fungus</name>
    <name type="synonym">Eutypa armeniacae</name>
    <dbReference type="NCBI Taxonomy" id="1287681"/>
    <lineage>
        <taxon>Eukaryota</taxon>
        <taxon>Fungi</taxon>
        <taxon>Dikarya</taxon>
        <taxon>Ascomycota</taxon>
        <taxon>Pezizomycotina</taxon>
        <taxon>Sordariomycetes</taxon>
        <taxon>Xylariomycetidae</taxon>
        <taxon>Xylariales</taxon>
        <taxon>Diatrypaceae</taxon>
        <taxon>Eutypa</taxon>
    </lineage>
</organism>
<evidence type="ECO:0000256" key="2">
    <source>
        <dbReference type="ARBA" id="ARBA00019014"/>
    </source>
</evidence>
<sequence length="441" mass="47984">MGGKTWSEKEEEYFWRVVVASSAKRVGTDLAKPEKSWDLLAREMQRSMGSQARRDYTPTMLFEHFFQNVETGRKSPNAIIYVMEYLQRKGISGSDDGSLTDLHSLFSGNAEDGDPMERDSGFDSIMRDEGGEREQQQGGKHGLEVPVFGASAALRVVEAGASRIELNAAGSYPAGGLTPSLDDLERVIVAGLNVPLRVMIRPRGPPPPSISAAAVRSAPPSLSQGNALQGRDFIYSDEEIEQMHDDIVKFKASGLLNVARGDGFVFGVLTERLSATIIPTSYVGDENRHSRERSLGCEVDVTECTRLVEAARPFKTVFHRAFDEVVSQDGGVCDDTGRRSWEKALDDLELCGFNGILTSGGLGSAAQNAKTLALILDAAAEKDIEIIVGGGVRSKNITELLKQLRLGERKQPVLMHSSCLAAGETKNVDLLEVEAIVKQLR</sequence>
<gene>
    <name evidence="4" type="ORF">UCREL1_8682</name>
</gene>
<proteinExistence type="inferred from homology"/>
<dbReference type="Proteomes" id="UP000012174">
    <property type="component" value="Unassembled WGS sequence"/>
</dbReference>
<comment type="similarity">
    <text evidence="1">Belongs to the CutC family.</text>
</comment>
<dbReference type="OrthoDB" id="7392499at2759"/>
<name>M7SJK2_EUTLA</name>
<dbReference type="PANTHER" id="PTHR12598">
    <property type="entry name" value="COPPER HOMEOSTASIS PROTEIN CUTC"/>
    <property type="match status" value="1"/>
</dbReference>